<dbReference type="RefSeq" id="YP_008378336.1">
    <property type="nucleotide sequence ID" value="NC_021923.1"/>
</dbReference>
<dbReference type="Proteomes" id="UP000203768">
    <property type="component" value="Segment"/>
</dbReference>
<keyword evidence="1" id="KW-0812">Transmembrane</keyword>
<dbReference type="OrthoDB" id="1963at10239"/>
<organism evidence="2 3">
    <name type="scientific">Hemileuca sp. nucleopolyhedrovirus</name>
    <dbReference type="NCBI Taxonomy" id="1367203"/>
    <lineage>
        <taxon>Viruses</taxon>
        <taxon>Viruses incertae sedis</taxon>
        <taxon>Naldaviricetes</taxon>
        <taxon>Lefavirales</taxon>
        <taxon>Baculoviridae</taxon>
        <taxon>Alphabaculovirus</taxon>
        <taxon>Alphabaculovirus heleucae</taxon>
        <taxon>Hemileuca species nucleopolyhedrovirus</taxon>
    </lineage>
</organism>
<gene>
    <name evidence="2" type="ORF">Hesp120</name>
</gene>
<dbReference type="InterPro" id="IPR007784">
    <property type="entry name" value="PIR"/>
</dbReference>
<dbReference type="GeneID" id="16489521"/>
<protein>
    <submittedName>
        <fullName evidence="2">Pif1</fullName>
    </submittedName>
</protein>
<proteinExistence type="predicted"/>
<dbReference type="Pfam" id="PF05092">
    <property type="entry name" value="PIF"/>
    <property type="match status" value="1"/>
</dbReference>
<name>S5N9E3_9ABAC</name>
<sequence>MHYIVTVVFILIIIIILYNLINVLTVTHGDIVVPILRFDNADVPLIEPPTEIVIEGNTHECHKSLTPCATHADCDICREGLANCQYFHDRTVLVMRDKDTDDEVRFEIEPGESYCMALDRERARSCNPHTGIWLLAESDVGFSLLCSCLAPGLVTQLNMYEDCNVPVGCQPNGRIVDLDESPLRCSCDEGHVSDFDSVTQTPFCRPSTVRDVRHDPTFFPIAPCEDGFVRLDHPALDQTYRREFNRGDICVVDPCSIDPISGQRTAGRLMYYKDDDVEYKYCNCPLWHNLFSVYSDSPNMIGESSSRVCNACIQPFNVNIANIPRIDYKFFWAQLDQTRSDDEVIANVRHNQLSHPRYVSITYPIIGALTQTANFILKFSTAYSPLYLFGDHHDVYSQSLFERYNTIAARTSAPCLFPGEGRCITVNPNDCIRRHNRTAVGTAETLTNSWCLLSREGQHLRIWSPATRYRSGQYPVALLLNVLFGVSWNNRDFTTVHIVYGNDTVTGQDNIDNLANLLNTYRNYSIN</sequence>
<accession>S5N9E3</accession>
<evidence type="ECO:0000313" key="2">
    <source>
        <dbReference type="EMBL" id="AGR56872.1"/>
    </source>
</evidence>
<dbReference type="EMBL" id="KF158713">
    <property type="protein sequence ID" value="AGR56872.1"/>
    <property type="molecule type" value="Genomic_DNA"/>
</dbReference>
<keyword evidence="1" id="KW-1133">Transmembrane helix</keyword>
<feature type="transmembrane region" description="Helical" evidence="1">
    <location>
        <begin position="7"/>
        <end position="27"/>
    </location>
</feature>
<keyword evidence="1" id="KW-0472">Membrane</keyword>
<reference evidence="2 3" key="1">
    <citation type="journal article" date="2013" name="Virus Genes">
        <title>The genome of a baculovirus isolated from Hemileuca sp. encodes a serpin ortholog.</title>
        <authorList>
            <person name="Rohrmann G.F."/>
            <person name="Erlandson M.A."/>
            <person name="Theilmann D.A."/>
        </authorList>
    </citation>
    <scope>NUCLEOTIDE SEQUENCE [LARGE SCALE GENOMIC DNA]</scope>
</reference>
<evidence type="ECO:0000313" key="3">
    <source>
        <dbReference type="Proteomes" id="UP000203768"/>
    </source>
</evidence>
<keyword evidence="3" id="KW-1185">Reference proteome</keyword>
<evidence type="ECO:0000256" key="1">
    <source>
        <dbReference type="SAM" id="Phobius"/>
    </source>
</evidence>
<dbReference type="KEGG" id="vg:16489521"/>